<organism evidence="6 7">
    <name type="scientific">Ziziphus jujuba</name>
    <name type="common">Chinese jujube</name>
    <name type="synonym">Ziziphus sativa</name>
    <dbReference type="NCBI Taxonomy" id="326968"/>
    <lineage>
        <taxon>Eukaryota</taxon>
        <taxon>Viridiplantae</taxon>
        <taxon>Streptophyta</taxon>
        <taxon>Embryophyta</taxon>
        <taxon>Tracheophyta</taxon>
        <taxon>Spermatophyta</taxon>
        <taxon>Magnoliopsida</taxon>
        <taxon>eudicotyledons</taxon>
        <taxon>Gunneridae</taxon>
        <taxon>Pentapetalae</taxon>
        <taxon>rosids</taxon>
        <taxon>fabids</taxon>
        <taxon>Rosales</taxon>
        <taxon>Rhamnaceae</taxon>
        <taxon>Paliureae</taxon>
        <taxon>Ziziphus</taxon>
    </lineage>
</organism>
<evidence type="ECO:0000313" key="6">
    <source>
        <dbReference type="Proteomes" id="UP001652623"/>
    </source>
</evidence>
<keyword evidence="6" id="KW-1185">Reference proteome</keyword>
<keyword evidence="2 4" id="KW-0328">Glycosyltransferase</keyword>
<dbReference type="InterPro" id="IPR002213">
    <property type="entry name" value="UDP_glucos_trans"/>
</dbReference>
<dbReference type="GeneID" id="107429921"/>
<dbReference type="AlphaFoldDB" id="A0A6P4AJU4"/>
<dbReference type="InParanoid" id="A0A6P4AJU4"/>
<comment type="similarity">
    <text evidence="1 4">Belongs to the UDP-glycosyltransferase family.</text>
</comment>
<dbReference type="Pfam" id="PF00201">
    <property type="entry name" value="UDPGT"/>
    <property type="match status" value="1"/>
</dbReference>
<accession>A0A6P4AJU4</accession>
<evidence type="ECO:0000313" key="7">
    <source>
        <dbReference type="RefSeq" id="XP_015896179.3"/>
    </source>
</evidence>
<proteinExistence type="inferred from homology"/>
<dbReference type="PANTHER" id="PTHR48047:SF185">
    <property type="entry name" value="GLYCOSYLTRANSFERASE"/>
    <property type="match status" value="1"/>
</dbReference>
<dbReference type="PROSITE" id="PS00375">
    <property type="entry name" value="UDPGT"/>
    <property type="match status" value="1"/>
</dbReference>
<evidence type="ECO:0000256" key="3">
    <source>
        <dbReference type="ARBA" id="ARBA00022679"/>
    </source>
</evidence>
<evidence type="ECO:0000256" key="4">
    <source>
        <dbReference type="RuleBase" id="RU003718"/>
    </source>
</evidence>
<dbReference type="Proteomes" id="UP001652623">
    <property type="component" value="Chromosome 5"/>
</dbReference>
<reference evidence="7" key="1">
    <citation type="submission" date="2025-08" db="UniProtKB">
        <authorList>
            <consortium name="RefSeq"/>
        </authorList>
    </citation>
    <scope>IDENTIFICATION</scope>
    <source>
        <tissue evidence="7">Seedling</tissue>
    </source>
</reference>
<dbReference type="InterPro" id="IPR035595">
    <property type="entry name" value="UDP_glycos_trans_CS"/>
</dbReference>
<gene>
    <name evidence="7" type="primary">LOC107429921</name>
</gene>
<dbReference type="SMR" id="A0A6P4AJU4"/>
<dbReference type="RefSeq" id="XP_015896179.3">
    <property type="nucleotide sequence ID" value="XM_016040693.4"/>
</dbReference>
<dbReference type="GO" id="GO:0035251">
    <property type="term" value="F:UDP-glucosyltransferase activity"/>
    <property type="evidence" value="ECO:0007669"/>
    <property type="project" value="TreeGrafter"/>
</dbReference>
<name>A0A6P4AJU4_ZIZJJ</name>
<evidence type="ECO:0000256" key="5">
    <source>
        <dbReference type="RuleBase" id="RU362057"/>
    </source>
</evidence>
<evidence type="ECO:0000256" key="2">
    <source>
        <dbReference type="ARBA" id="ARBA00022676"/>
    </source>
</evidence>
<evidence type="ECO:0000256" key="1">
    <source>
        <dbReference type="ARBA" id="ARBA00009995"/>
    </source>
</evidence>
<protein>
    <recommendedName>
        <fullName evidence="5">Glycosyltransferase</fullName>
        <ecNumber evidence="5">2.4.1.-</ecNumber>
    </recommendedName>
</protein>
<keyword evidence="3 4" id="KW-0808">Transferase</keyword>
<dbReference type="KEGG" id="zju:107429921"/>
<dbReference type="CDD" id="cd03784">
    <property type="entry name" value="GT1_Gtf-like"/>
    <property type="match status" value="1"/>
</dbReference>
<dbReference type="SUPFAM" id="SSF53756">
    <property type="entry name" value="UDP-Glycosyltransferase/glycogen phosphorylase"/>
    <property type="match status" value="1"/>
</dbReference>
<dbReference type="Gene3D" id="3.40.50.2000">
    <property type="entry name" value="Glycogen Phosphorylase B"/>
    <property type="match status" value="2"/>
</dbReference>
<sequence length="484" mass="53168">METPLMPHIVIFPFMAEGHTLPLLDLSKALSSKNIKITIITTPSNSKSILQKIENHPNINLTAITFPTVDGLPEGCENTSQLPSFDLYLPFLISTKKLKEPFEQVLQSMKDSNALPVCVISDFFLGFTLSVCQAYSVPRLVFHGMGVLSMSISKTAFVHAPHLESFNFSDRIDLPGLNLPFVLTKSDLPDGVVNAADLNDPFIQFLSEVGEADINSWGIILNTFEELERSHIPPFEAFYNNGARAWCVGPLFLYGGYNNNNNKQYDNPSSTCCSAMITNWLNEQAVSPGSVIYVSFGTQAEVCEAQLDEVALGLEESGHPFIWVVRSKTWNPPEGLEERIRGKGLIAREFVNQKEILWHRAVGGFLSHCGWNSVLESVTAGVPILAWPMIAEQNLNAKFVVEGLGAGVGMRINEWESKGNGSVSVWREGICEGVKELMGGGEKGRNARERAEALGCVARRAVQEGGSSHRVLDQLIQQLIGSES</sequence>
<dbReference type="PANTHER" id="PTHR48047">
    <property type="entry name" value="GLYCOSYLTRANSFERASE"/>
    <property type="match status" value="1"/>
</dbReference>
<dbReference type="EC" id="2.4.1.-" evidence="5"/>